<dbReference type="InterPro" id="IPR013520">
    <property type="entry name" value="Ribonucl_H"/>
</dbReference>
<dbReference type="Gene3D" id="3.30.420.10">
    <property type="entry name" value="Ribonuclease H-like superfamily/Ribonuclease H"/>
    <property type="match status" value="1"/>
</dbReference>
<dbReference type="GO" id="GO:0005634">
    <property type="term" value="C:nucleus"/>
    <property type="evidence" value="ECO:0007669"/>
    <property type="project" value="TreeGrafter"/>
</dbReference>
<evidence type="ECO:0000259" key="6">
    <source>
        <dbReference type="SMART" id="SM00479"/>
    </source>
</evidence>
<dbReference type="InterPro" id="IPR036397">
    <property type="entry name" value="RNaseH_sf"/>
</dbReference>
<evidence type="ECO:0000256" key="3">
    <source>
        <dbReference type="ARBA" id="ARBA00022801"/>
    </source>
</evidence>
<dbReference type="PANTHER" id="PTHR12801">
    <property type="entry name" value="RNA EXONUCLEASE REXO1 / RECO3 FAMILY MEMBER-RELATED"/>
    <property type="match status" value="1"/>
</dbReference>
<organism evidence="7">
    <name type="scientific">Odontella aurita</name>
    <dbReference type="NCBI Taxonomy" id="265563"/>
    <lineage>
        <taxon>Eukaryota</taxon>
        <taxon>Sar</taxon>
        <taxon>Stramenopiles</taxon>
        <taxon>Ochrophyta</taxon>
        <taxon>Bacillariophyta</taxon>
        <taxon>Mediophyceae</taxon>
        <taxon>Biddulphiophycidae</taxon>
        <taxon>Eupodiscales</taxon>
        <taxon>Odontellaceae</taxon>
        <taxon>Odontella</taxon>
    </lineage>
</organism>
<dbReference type="InterPro" id="IPR047021">
    <property type="entry name" value="REXO1/3/4-like"/>
</dbReference>
<reference evidence="7" key="1">
    <citation type="submission" date="2021-01" db="EMBL/GenBank/DDBJ databases">
        <authorList>
            <person name="Corre E."/>
            <person name="Pelletier E."/>
            <person name="Niang G."/>
            <person name="Scheremetjew M."/>
            <person name="Finn R."/>
            <person name="Kale V."/>
            <person name="Holt S."/>
            <person name="Cochrane G."/>
            <person name="Meng A."/>
            <person name="Brown T."/>
            <person name="Cohen L."/>
        </authorList>
    </citation>
    <scope>NUCLEOTIDE SEQUENCE</scope>
    <source>
        <strain evidence="7">Isolate 1302-5</strain>
    </source>
</reference>
<dbReference type="GO" id="GO:0003676">
    <property type="term" value="F:nucleic acid binding"/>
    <property type="evidence" value="ECO:0007669"/>
    <property type="project" value="InterPro"/>
</dbReference>
<comment type="function">
    <text evidence="4">Exoribonuclease involved in ribosome biosynthesis. Involved in the processing of ITS1, the internal transcribed spacer localized between the 18S and 5.8S rRNAs.</text>
</comment>
<dbReference type="GO" id="GO:0004527">
    <property type="term" value="F:exonuclease activity"/>
    <property type="evidence" value="ECO:0007669"/>
    <property type="project" value="InterPro"/>
</dbReference>
<feature type="domain" description="Exonuclease" evidence="6">
    <location>
        <begin position="110"/>
        <end position="300"/>
    </location>
</feature>
<dbReference type="GO" id="GO:0006364">
    <property type="term" value="P:rRNA processing"/>
    <property type="evidence" value="ECO:0007669"/>
    <property type="project" value="UniProtKB-KW"/>
</dbReference>
<dbReference type="SUPFAM" id="SSF53098">
    <property type="entry name" value="Ribonuclease H-like"/>
    <property type="match status" value="1"/>
</dbReference>
<dbReference type="EMBL" id="HBKQ01027928">
    <property type="protein sequence ID" value="CAE2246236.1"/>
    <property type="molecule type" value="Transcribed_RNA"/>
</dbReference>
<sequence>MGHTQSTENSECSGDICGCISFPLFLKNRRHSVFEETSHNDDKDREAELVALAAEAGAGLTDDIDLVLTDVEDGIDLEKEEEEVTPGNGIETEENRIANSAPPPADLISQLAAVDCGMALVKRSQPRKRKNRNRSVDACLALRRVCVVDGNGRPLLNETVCVPPSNRSHGSREYYSTFASYLSRFLPRVNKCGDDLDIGVTPEEARERASKLLRNKIVIGHSVSVDLMALGLDDHPPDLVRDTASYAPFMRKNGKSNKLRNLTKLRLGRSIQPNGKFHCCVEDAVAALDLYKLVWEDWEESIIDVNKTAYRESELTGISDKQNGQSSAPNLIQKGKRRKKRKGNRKRGRVVKQKGIVCKYLLHVFFFPILTPVKALHDLILLTMNAVKSLNRKICGQVTMAPSFSRRKRRRSPRRRMQFDSLVLLLHGLSEVFSGLSALGLNEHETVRQSASRAVSVGLIGFSLLFVTQRQKTFFGVLAQYHAIALWIKLTAAQSPIMSSDLLASLVLAYHVLCCMWFTLRTLNKV</sequence>
<protein>
    <recommendedName>
        <fullName evidence="6">Exonuclease domain-containing protein</fullName>
    </recommendedName>
</protein>
<gene>
    <name evidence="7" type="ORF">OAUR00152_LOCUS18890</name>
</gene>
<accession>A0A7S4MVH6</accession>
<dbReference type="SMART" id="SM00479">
    <property type="entry name" value="EXOIII"/>
    <property type="match status" value="1"/>
</dbReference>
<dbReference type="PANTHER" id="PTHR12801:SF45">
    <property type="entry name" value="RNA EXONUCLEASE 4"/>
    <property type="match status" value="1"/>
</dbReference>
<evidence type="ECO:0000313" key="7">
    <source>
        <dbReference type="EMBL" id="CAE2246236.1"/>
    </source>
</evidence>
<dbReference type="InterPro" id="IPR012337">
    <property type="entry name" value="RNaseH-like_sf"/>
</dbReference>
<feature type="region of interest" description="Disordered" evidence="5">
    <location>
        <begin position="316"/>
        <end position="350"/>
    </location>
</feature>
<keyword evidence="1" id="KW-0698">rRNA processing</keyword>
<evidence type="ECO:0000256" key="4">
    <source>
        <dbReference type="ARBA" id="ARBA00025599"/>
    </source>
</evidence>
<evidence type="ECO:0000256" key="2">
    <source>
        <dbReference type="ARBA" id="ARBA00022722"/>
    </source>
</evidence>
<keyword evidence="2" id="KW-0540">Nuclease</keyword>
<dbReference type="AlphaFoldDB" id="A0A7S4MVH6"/>
<name>A0A7S4MVH6_9STRA</name>
<evidence type="ECO:0000256" key="1">
    <source>
        <dbReference type="ARBA" id="ARBA00022552"/>
    </source>
</evidence>
<feature type="compositionally biased region" description="Basic residues" evidence="5">
    <location>
        <begin position="334"/>
        <end position="350"/>
    </location>
</feature>
<proteinExistence type="predicted"/>
<keyword evidence="3" id="KW-0378">Hydrolase</keyword>
<evidence type="ECO:0000256" key="5">
    <source>
        <dbReference type="SAM" id="MobiDB-lite"/>
    </source>
</evidence>
<feature type="compositionally biased region" description="Polar residues" evidence="5">
    <location>
        <begin position="319"/>
        <end position="330"/>
    </location>
</feature>